<evidence type="ECO:0000313" key="2">
    <source>
        <dbReference type="EMBL" id="KAL3629288.1"/>
    </source>
</evidence>
<dbReference type="Pfam" id="PF03478">
    <property type="entry name" value="Beta-prop_KIB1-4"/>
    <property type="match status" value="1"/>
</dbReference>
<dbReference type="InterPro" id="IPR050942">
    <property type="entry name" value="F-box_BR-signaling"/>
</dbReference>
<reference evidence="3" key="1">
    <citation type="journal article" date="2024" name="IScience">
        <title>Strigolactones Initiate the Formation of Haustorium-like Structures in Castilleja.</title>
        <authorList>
            <person name="Buerger M."/>
            <person name="Peterson D."/>
            <person name="Chory J."/>
        </authorList>
    </citation>
    <scope>NUCLEOTIDE SEQUENCE [LARGE SCALE GENOMIC DNA]</scope>
</reference>
<dbReference type="EMBL" id="JAVIJP010000034">
    <property type="protein sequence ID" value="KAL3629288.1"/>
    <property type="molecule type" value="Genomic_DNA"/>
</dbReference>
<evidence type="ECO:0000259" key="1">
    <source>
        <dbReference type="Pfam" id="PF03478"/>
    </source>
</evidence>
<name>A0ABD3CH98_9LAMI</name>
<protein>
    <recommendedName>
        <fullName evidence="1">KIB1-4 beta-propeller domain-containing protein</fullName>
    </recommendedName>
</protein>
<organism evidence="2 3">
    <name type="scientific">Castilleja foliolosa</name>
    <dbReference type="NCBI Taxonomy" id="1961234"/>
    <lineage>
        <taxon>Eukaryota</taxon>
        <taxon>Viridiplantae</taxon>
        <taxon>Streptophyta</taxon>
        <taxon>Embryophyta</taxon>
        <taxon>Tracheophyta</taxon>
        <taxon>Spermatophyta</taxon>
        <taxon>Magnoliopsida</taxon>
        <taxon>eudicotyledons</taxon>
        <taxon>Gunneridae</taxon>
        <taxon>Pentapetalae</taxon>
        <taxon>asterids</taxon>
        <taxon>lamiids</taxon>
        <taxon>Lamiales</taxon>
        <taxon>Orobanchaceae</taxon>
        <taxon>Pedicularideae</taxon>
        <taxon>Castillejinae</taxon>
        <taxon>Castilleja</taxon>
    </lineage>
</organism>
<keyword evidence="3" id="KW-1185">Reference proteome</keyword>
<dbReference type="PANTHER" id="PTHR44259">
    <property type="entry name" value="OS07G0183000 PROTEIN-RELATED"/>
    <property type="match status" value="1"/>
</dbReference>
<dbReference type="PANTHER" id="PTHR44259:SF37">
    <property type="entry name" value="DUF1618 DOMAIN-CONTAINING PROTEIN"/>
    <property type="match status" value="1"/>
</dbReference>
<feature type="domain" description="KIB1-4 beta-propeller" evidence="1">
    <location>
        <begin position="81"/>
        <end position="317"/>
    </location>
</feature>
<dbReference type="AlphaFoldDB" id="A0ABD3CH98"/>
<dbReference type="Proteomes" id="UP001632038">
    <property type="component" value="Unassembled WGS sequence"/>
</dbReference>
<proteinExistence type="predicted"/>
<dbReference type="InterPro" id="IPR005174">
    <property type="entry name" value="KIB1-4_b-propeller"/>
</dbReference>
<gene>
    <name evidence="2" type="ORF">CASFOL_026510</name>
</gene>
<sequence length="362" mass="41178">MAQSARSCASSFNRRALRTASAIAMTAIEAVPKQESSPWLMLPPEIESKPARRVISSIALQITKSKPSVRMMKQATFGLRLTCRGSSHGWLALLSQHDDGFFLYNPISRRHMKLPSILNLPTSPYNDILTSARYVDKVILSCSPDEDEDNCRVLLLRDCGNVLAFCCPGRSQEWTLMLDEQRGKRYINCVYSTRLKLFFALTQSNRVETWNLEDLSSPKLIKMRIMFNVGPDGSYCDDSDNDSDEPRPDSRRYITIGFDIFKYDDSEKGKFKYLDRSSLGGLAIFVGEHNHAVAIQATQFPELKPNSIYFTDGGTITKTKLRHRAIIHVMFVASKKFCQHLSGFFQIDFMDFILVYLVNCQF</sequence>
<comment type="caution">
    <text evidence="2">The sequence shown here is derived from an EMBL/GenBank/DDBJ whole genome shotgun (WGS) entry which is preliminary data.</text>
</comment>
<evidence type="ECO:0000313" key="3">
    <source>
        <dbReference type="Proteomes" id="UP001632038"/>
    </source>
</evidence>
<accession>A0ABD3CH98</accession>